<dbReference type="GO" id="GO:0006412">
    <property type="term" value="P:translation"/>
    <property type="evidence" value="ECO:0007669"/>
    <property type="project" value="UniProtKB-UniRule"/>
</dbReference>
<comment type="function">
    <text evidence="1 10">The globular domain of the protein is located near the polypeptide exit tunnel on the outside of the subunit, while an extended beta-hairpin is found that lines the wall of the exit tunnel in the center of the 70S ribosome.</text>
</comment>
<dbReference type="InterPro" id="IPR018260">
    <property type="entry name" value="Ribosomal_uL22_CS"/>
</dbReference>
<dbReference type="HAMAP" id="MF_01331_B">
    <property type="entry name" value="Ribosomal_uL22_B"/>
    <property type="match status" value="1"/>
</dbReference>
<evidence type="ECO:0000256" key="6">
    <source>
        <dbReference type="ARBA" id="ARBA00022980"/>
    </source>
</evidence>
<dbReference type="PROSITE" id="PS00464">
    <property type="entry name" value="RIBOSOMAL_L22"/>
    <property type="match status" value="1"/>
</dbReference>
<dbReference type="InterPro" id="IPR047867">
    <property type="entry name" value="Ribosomal_uL22_bac/org-type"/>
</dbReference>
<evidence type="ECO:0000256" key="12">
    <source>
        <dbReference type="RuleBase" id="RU004006"/>
    </source>
</evidence>
<dbReference type="PANTHER" id="PTHR13501">
    <property type="entry name" value="CHLOROPLAST 50S RIBOSOMAL PROTEIN L22-RELATED"/>
    <property type="match status" value="1"/>
</dbReference>
<comment type="subunit">
    <text evidence="3 10 12">Part of the 50S ribosomal subunit.</text>
</comment>
<name>A0A2V1K7L1_9ACTO</name>
<evidence type="ECO:0000256" key="3">
    <source>
        <dbReference type="ARBA" id="ARBA00011838"/>
    </source>
</evidence>
<keyword evidence="7 10" id="KW-0687">Ribonucleoprotein</keyword>
<dbReference type="GO" id="GO:0019843">
    <property type="term" value="F:rRNA binding"/>
    <property type="evidence" value="ECO:0007669"/>
    <property type="project" value="UniProtKB-UniRule"/>
</dbReference>
<dbReference type="GO" id="GO:0003735">
    <property type="term" value="F:structural constituent of ribosome"/>
    <property type="evidence" value="ECO:0007669"/>
    <property type="project" value="InterPro"/>
</dbReference>
<keyword evidence="6 10" id="KW-0689">Ribosomal protein</keyword>
<dbReference type="InterPro" id="IPR005727">
    <property type="entry name" value="Ribosomal_uL22_bac/chlpt-type"/>
</dbReference>
<evidence type="ECO:0000256" key="4">
    <source>
        <dbReference type="ARBA" id="ARBA00022730"/>
    </source>
</evidence>
<evidence type="ECO:0000256" key="10">
    <source>
        <dbReference type="HAMAP-Rule" id="MF_01331"/>
    </source>
</evidence>
<comment type="similarity">
    <text evidence="2 10 11">Belongs to the universal ribosomal protein uL22 family.</text>
</comment>
<organism evidence="14 15">
    <name type="scientific">Ancrocorticia populi</name>
    <dbReference type="NCBI Taxonomy" id="2175228"/>
    <lineage>
        <taxon>Bacteria</taxon>
        <taxon>Bacillati</taxon>
        <taxon>Actinomycetota</taxon>
        <taxon>Actinomycetes</taxon>
        <taxon>Actinomycetales</taxon>
        <taxon>Actinomycetaceae</taxon>
        <taxon>Ancrocorticia</taxon>
    </lineage>
</organism>
<dbReference type="CDD" id="cd00336">
    <property type="entry name" value="Ribosomal_L22"/>
    <property type="match status" value="1"/>
</dbReference>
<comment type="function">
    <text evidence="10 13">This protein binds specifically to 23S rRNA; its binding is stimulated by other ribosomal proteins, e.g., L4, L17, and L20. It is important during the early stages of 50S assembly. It makes multiple contacts with different domains of the 23S rRNA in the assembled 50S subunit and ribosome.</text>
</comment>
<dbReference type="Proteomes" id="UP000245283">
    <property type="component" value="Unassembled WGS sequence"/>
</dbReference>
<dbReference type="RefSeq" id="WP_109092958.1">
    <property type="nucleotide sequence ID" value="NZ_CAMELQ010000020.1"/>
</dbReference>
<evidence type="ECO:0000256" key="11">
    <source>
        <dbReference type="RuleBase" id="RU004005"/>
    </source>
</evidence>
<evidence type="ECO:0000256" key="13">
    <source>
        <dbReference type="RuleBase" id="RU004008"/>
    </source>
</evidence>
<accession>A0A2V1K7L1</accession>
<dbReference type="SUPFAM" id="SSF54843">
    <property type="entry name" value="Ribosomal protein L22"/>
    <property type="match status" value="1"/>
</dbReference>
<evidence type="ECO:0000313" key="14">
    <source>
        <dbReference type="EMBL" id="PWF27458.1"/>
    </source>
</evidence>
<proteinExistence type="inferred from homology"/>
<dbReference type="AlphaFoldDB" id="A0A2V1K7L1"/>
<dbReference type="InterPro" id="IPR036394">
    <property type="entry name" value="Ribosomal_uL22_sf"/>
</dbReference>
<dbReference type="NCBIfam" id="TIGR01044">
    <property type="entry name" value="rplV_bact"/>
    <property type="match status" value="1"/>
</dbReference>
<dbReference type="OrthoDB" id="9805969at2"/>
<keyword evidence="15" id="KW-1185">Reference proteome</keyword>
<protein>
    <recommendedName>
        <fullName evidence="9 10">Large ribosomal subunit protein uL22</fullName>
    </recommendedName>
</protein>
<evidence type="ECO:0000256" key="2">
    <source>
        <dbReference type="ARBA" id="ARBA00009451"/>
    </source>
</evidence>
<evidence type="ECO:0000256" key="5">
    <source>
        <dbReference type="ARBA" id="ARBA00022884"/>
    </source>
</evidence>
<dbReference type="Gene3D" id="3.90.470.10">
    <property type="entry name" value="Ribosomal protein L22/L17"/>
    <property type="match status" value="1"/>
</dbReference>
<evidence type="ECO:0000256" key="1">
    <source>
        <dbReference type="ARBA" id="ARBA00003478"/>
    </source>
</evidence>
<dbReference type="Pfam" id="PF00237">
    <property type="entry name" value="Ribosomal_L22"/>
    <property type="match status" value="1"/>
</dbReference>
<reference evidence="15" key="1">
    <citation type="submission" date="2018-05" db="EMBL/GenBank/DDBJ databases">
        <authorList>
            <person name="Li Y."/>
        </authorList>
    </citation>
    <scope>NUCLEOTIDE SEQUENCE [LARGE SCALE GENOMIC DNA]</scope>
    <source>
        <strain evidence="15">sk1b4</strain>
    </source>
</reference>
<evidence type="ECO:0000256" key="7">
    <source>
        <dbReference type="ARBA" id="ARBA00023274"/>
    </source>
</evidence>
<comment type="caution">
    <text evidence="14">The sequence shown here is derived from an EMBL/GenBank/DDBJ whole genome shotgun (WGS) entry which is preliminary data.</text>
</comment>
<evidence type="ECO:0000256" key="8">
    <source>
        <dbReference type="ARBA" id="ARBA00025084"/>
    </source>
</evidence>
<sequence length="126" mass="13889">MEAKAQARFVRVTPLKARRIVDVVRGKRAVEALEVLAYAPQGAAEPVRKVVESAIANARYAADQAGERFNEEDLYIQAIYADEGPTMKRIRPRAQGRADRVMKRTSHITVVVGDSKVAAGSKGRNR</sequence>
<dbReference type="PANTHER" id="PTHR13501:SF8">
    <property type="entry name" value="LARGE RIBOSOMAL SUBUNIT PROTEIN UL22M"/>
    <property type="match status" value="1"/>
</dbReference>
<dbReference type="InterPro" id="IPR001063">
    <property type="entry name" value="Ribosomal_uL22"/>
</dbReference>
<keyword evidence="4 10" id="KW-0699">rRNA-binding</keyword>
<comment type="function">
    <text evidence="8">This protein binds specifically to 23S rRNA; its binding is stimulated by other ribosomal proteins, e.g. L4, L17, and L20. It is important during the early stages of 50S assembly. It makes multiple contacts with different domains of the 23S rRNA in the assembled 50S subunit and ribosome.</text>
</comment>
<gene>
    <name evidence="10" type="primary">rplV</name>
    <name evidence="14" type="ORF">DD236_03500</name>
</gene>
<evidence type="ECO:0000313" key="15">
    <source>
        <dbReference type="Proteomes" id="UP000245283"/>
    </source>
</evidence>
<keyword evidence="5 10" id="KW-0694">RNA-binding</keyword>
<evidence type="ECO:0000256" key="9">
    <source>
        <dbReference type="ARBA" id="ARBA00035207"/>
    </source>
</evidence>
<dbReference type="EMBL" id="QETB01000001">
    <property type="protein sequence ID" value="PWF27458.1"/>
    <property type="molecule type" value="Genomic_DNA"/>
</dbReference>
<dbReference type="GO" id="GO:0022625">
    <property type="term" value="C:cytosolic large ribosomal subunit"/>
    <property type="evidence" value="ECO:0007669"/>
    <property type="project" value="TreeGrafter"/>
</dbReference>